<organism evidence="4 5">
    <name type="scientific">Macrosiphum euphorbiae</name>
    <name type="common">potato aphid</name>
    <dbReference type="NCBI Taxonomy" id="13131"/>
    <lineage>
        <taxon>Eukaryota</taxon>
        <taxon>Metazoa</taxon>
        <taxon>Ecdysozoa</taxon>
        <taxon>Arthropoda</taxon>
        <taxon>Hexapoda</taxon>
        <taxon>Insecta</taxon>
        <taxon>Pterygota</taxon>
        <taxon>Neoptera</taxon>
        <taxon>Paraneoptera</taxon>
        <taxon>Hemiptera</taxon>
        <taxon>Sternorrhyncha</taxon>
        <taxon>Aphidomorpha</taxon>
        <taxon>Aphidoidea</taxon>
        <taxon>Aphididae</taxon>
        <taxon>Macrosiphini</taxon>
        <taxon>Macrosiphum</taxon>
    </lineage>
</organism>
<feature type="transmembrane region" description="Helical" evidence="1">
    <location>
        <begin position="188"/>
        <end position="211"/>
    </location>
</feature>
<dbReference type="PANTHER" id="PTHR11161:SF0">
    <property type="entry name" value="O-ACYLTRANSFERASE LIKE PROTEIN"/>
    <property type="match status" value="1"/>
</dbReference>
<name>A0AAV0XC38_9HEMI</name>
<accession>A0AAV0XC38</accession>
<dbReference type="Pfam" id="PF01757">
    <property type="entry name" value="Acyl_transf_3"/>
    <property type="match status" value="1"/>
</dbReference>
<dbReference type="InterPro" id="IPR006621">
    <property type="entry name" value="Nose-resist-to-fluoxetine_N"/>
</dbReference>
<dbReference type="InterPro" id="IPR002656">
    <property type="entry name" value="Acyl_transf_3_dom"/>
</dbReference>
<feature type="transmembrane region" description="Helical" evidence="1">
    <location>
        <begin position="231"/>
        <end position="253"/>
    </location>
</feature>
<dbReference type="EMBL" id="CARXXK010000004">
    <property type="protein sequence ID" value="CAI6365990.1"/>
    <property type="molecule type" value="Genomic_DNA"/>
</dbReference>
<feature type="transmembrane region" description="Helical" evidence="1">
    <location>
        <begin position="521"/>
        <end position="542"/>
    </location>
</feature>
<feature type="transmembrane region" description="Helical" evidence="1">
    <location>
        <begin position="273"/>
        <end position="295"/>
    </location>
</feature>
<evidence type="ECO:0000313" key="5">
    <source>
        <dbReference type="Proteomes" id="UP001160148"/>
    </source>
</evidence>
<feature type="transmembrane region" description="Helical" evidence="1">
    <location>
        <begin position="419"/>
        <end position="436"/>
    </location>
</feature>
<protein>
    <recommendedName>
        <fullName evidence="6">Nose resistant to fluoxetine protein 6</fullName>
    </recommendedName>
</protein>
<evidence type="ECO:0000313" key="4">
    <source>
        <dbReference type="EMBL" id="CAI6365990.1"/>
    </source>
</evidence>
<keyword evidence="5" id="KW-1185">Reference proteome</keyword>
<evidence type="ECO:0000256" key="1">
    <source>
        <dbReference type="SAM" id="Phobius"/>
    </source>
</evidence>
<proteinExistence type="predicted"/>
<comment type="caution">
    <text evidence="4">The sequence shown here is derived from an EMBL/GenBank/DDBJ whole genome shotgun (WGS) entry which is preliminary data.</text>
</comment>
<feature type="domain" description="Acyltransferase 3" evidence="2">
    <location>
        <begin position="192"/>
        <end position="547"/>
    </location>
</feature>
<dbReference type="AlphaFoldDB" id="A0AAV0XC38"/>
<dbReference type="PANTHER" id="PTHR11161">
    <property type="entry name" value="O-ACYLTRANSFERASE"/>
    <property type="match status" value="1"/>
</dbReference>
<evidence type="ECO:0008006" key="6">
    <source>
        <dbReference type="Google" id="ProtNLM"/>
    </source>
</evidence>
<dbReference type="GO" id="GO:0016747">
    <property type="term" value="F:acyltransferase activity, transferring groups other than amino-acyl groups"/>
    <property type="evidence" value="ECO:0007669"/>
    <property type="project" value="InterPro"/>
</dbReference>
<feature type="domain" description="Nose resistant-to-fluoxetine protein N-terminal" evidence="3">
    <location>
        <begin position="1"/>
        <end position="86"/>
    </location>
</feature>
<feature type="transmembrane region" description="Helical" evidence="1">
    <location>
        <begin position="341"/>
        <end position="361"/>
    </location>
</feature>
<gene>
    <name evidence="4" type="ORF">MEUPH1_LOCUS20629</name>
</gene>
<keyword evidence="1" id="KW-1133">Transmembrane helix</keyword>
<keyword evidence="1" id="KW-0472">Membrane</keyword>
<dbReference type="Pfam" id="PF20146">
    <property type="entry name" value="NRF"/>
    <property type="match status" value="1"/>
</dbReference>
<feature type="transmembrane region" description="Helical" evidence="1">
    <location>
        <begin position="448"/>
        <end position="472"/>
    </location>
</feature>
<dbReference type="Proteomes" id="UP001160148">
    <property type="component" value="Unassembled WGS sequence"/>
</dbReference>
<feature type="transmembrane region" description="Helical" evidence="1">
    <location>
        <begin position="124"/>
        <end position="143"/>
    </location>
</feature>
<feature type="transmembrane region" description="Helical" evidence="1">
    <location>
        <begin position="368"/>
        <end position="388"/>
    </location>
</feature>
<feature type="transmembrane region" description="Helical" evidence="1">
    <location>
        <begin position="562"/>
        <end position="580"/>
    </location>
</feature>
<reference evidence="4 5" key="1">
    <citation type="submission" date="2023-01" db="EMBL/GenBank/DDBJ databases">
        <authorList>
            <person name="Whitehead M."/>
        </authorList>
    </citation>
    <scope>NUCLEOTIDE SEQUENCE [LARGE SCALE GENOMIC DNA]</scope>
</reference>
<dbReference type="InterPro" id="IPR052728">
    <property type="entry name" value="O2_lipid_transport_reg"/>
</dbReference>
<evidence type="ECO:0000259" key="2">
    <source>
        <dbReference type="Pfam" id="PF01757"/>
    </source>
</evidence>
<evidence type="ECO:0000259" key="3">
    <source>
        <dbReference type="Pfam" id="PF20146"/>
    </source>
</evidence>
<feature type="transmembrane region" description="Helical" evidence="1">
    <location>
        <begin position="484"/>
        <end position="509"/>
    </location>
</feature>
<sequence length="622" mass="71944">MGVYDECVDISYPLKGQYCLSEIKLVPPAGRDYSFKRTEDLDDFGNNHAWKTILGWADYKDQVKRNLFNLGICIPDGCSALDLQRSLQSEFDEAFSPEQFKTVVKVDPIKCRVREDMYPYDTPYYITWWIFSLLVLICCGATLHHLRILYQQNANENCEVPSSFLHEFSLIESMRTLLKFDKGNKLNFFYTAKVLAMLIVMYGHTFFVLVANPISNSKYIEYIYLNGPALLLTNMNIVDPFFFISGFIMYINLSREFRKPKAESVWKTLSMPIIQRIMGMLPAYCAMMAITAHFVPHLGDGPLWPNKSWEEAEICKNYWWTNLLFISNFVDVKYQCLIMSWYLSCDIQFFVIGVIVVYVYTKNPKYGTALLGNIIGLSISVPFIITLLTGRDGMDMFLIPYIVNMRNILSLNESYRPSYMRATPFFIGLAMSFVVEKMKEKKVKFSQTVVHGGLFSICTFTVWVQCYGAVFYERNRPYYPLEHALYSTICHCTWAVAGTWITTSYFMSGFGLLENLFQSKFFAILGKLSYPILLVNLTVLHTSQSSQRLPVHLSPIYVFDSYLYEAFKCYLMAFILYLFVHEPFAKLTKKLFHQRKSISSLIKNRTPIKTPAPCSSKTIKND</sequence>
<keyword evidence="1" id="KW-0812">Transmembrane</keyword>